<feature type="region of interest" description="Disordered" evidence="1">
    <location>
        <begin position="62"/>
        <end position="104"/>
    </location>
</feature>
<organism evidence="2">
    <name type="scientific">Tanacetum cinerariifolium</name>
    <name type="common">Dalmatian daisy</name>
    <name type="synonym">Chrysanthemum cinerariifolium</name>
    <dbReference type="NCBI Taxonomy" id="118510"/>
    <lineage>
        <taxon>Eukaryota</taxon>
        <taxon>Viridiplantae</taxon>
        <taxon>Streptophyta</taxon>
        <taxon>Embryophyta</taxon>
        <taxon>Tracheophyta</taxon>
        <taxon>Spermatophyta</taxon>
        <taxon>Magnoliopsida</taxon>
        <taxon>eudicotyledons</taxon>
        <taxon>Gunneridae</taxon>
        <taxon>Pentapetalae</taxon>
        <taxon>asterids</taxon>
        <taxon>campanulids</taxon>
        <taxon>Asterales</taxon>
        <taxon>Asteraceae</taxon>
        <taxon>Asteroideae</taxon>
        <taxon>Anthemideae</taxon>
        <taxon>Anthemidinae</taxon>
        <taxon>Tanacetum</taxon>
    </lineage>
</organism>
<feature type="region of interest" description="Disordered" evidence="1">
    <location>
        <begin position="310"/>
        <end position="341"/>
    </location>
</feature>
<protein>
    <submittedName>
        <fullName evidence="2">Reverse transcriptase domain-containing protein</fullName>
    </submittedName>
</protein>
<keyword evidence="2" id="KW-0808">Transferase</keyword>
<feature type="region of interest" description="Disordered" evidence="1">
    <location>
        <begin position="123"/>
        <end position="241"/>
    </location>
</feature>
<feature type="compositionally biased region" description="Basic and acidic residues" evidence="1">
    <location>
        <begin position="188"/>
        <end position="211"/>
    </location>
</feature>
<dbReference type="AlphaFoldDB" id="A0A699KSR5"/>
<feature type="compositionally biased region" description="Basic and acidic residues" evidence="1">
    <location>
        <begin position="90"/>
        <end position="104"/>
    </location>
</feature>
<reference evidence="2" key="1">
    <citation type="journal article" date="2019" name="Sci. Rep.">
        <title>Draft genome of Tanacetum cinerariifolium, the natural source of mosquito coil.</title>
        <authorList>
            <person name="Yamashiro T."/>
            <person name="Shiraishi A."/>
            <person name="Satake H."/>
            <person name="Nakayama K."/>
        </authorList>
    </citation>
    <scope>NUCLEOTIDE SEQUENCE</scope>
</reference>
<sequence>WLTQPPIVTTITKTANKEETPKEADAALKANILDFCEEHYEDILPVIMDKICRDKRKEVHPRLDFGENPKKSRRVRDGSQNSSAGTLPARYRDPSERPEIRDRLKYNDEDVFDRVSHRRQSAFDRLSNTYSPSTTNSGLNEGNSRDRSHSRGRSRRRGSSSIDRPRDRNRPCGIEESYSNTRSSYRAGDMHGYHARDKDHFRNMKRERENESPLSRVSKSGTSDGGRWKTRTKRRKPADEEELSVPWTCEDVDPFTPRIRNVRSSRKTRMPNNVKNYDGTGDPEDHLKIFQVATQGETAVASKKKVHTLWKSQDQSKRQTSKWRSDFRNQPKDGRGSNKFTPLIRTPKEIFVAESGKFKPPPPMVTPVEKRSSIKFCEFQNDKGHNTDECMQLRKQIEEFVRAGKLSHFIKEIR</sequence>
<evidence type="ECO:0000313" key="2">
    <source>
        <dbReference type="EMBL" id="GFB03942.1"/>
    </source>
</evidence>
<dbReference type="GO" id="GO:0003964">
    <property type="term" value="F:RNA-directed DNA polymerase activity"/>
    <property type="evidence" value="ECO:0007669"/>
    <property type="project" value="UniProtKB-KW"/>
</dbReference>
<feature type="non-terminal residue" evidence="2">
    <location>
        <position position="1"/>
    </location>
</feature>
<proteinExistence type="predicted"/>
<feature type="compositionally biased region" description="Polar residues" evidence="1">
    <location>
        <begin position="126"/>
        <end position="141"/>
    </location>
</feature>
<keyword evidence="2" id="KW-0548">Nucleotidyltransferase</keyword>
<feature type="compositionally biased region" description="Polar residues" evidence="1">
    <location>
        <begin position="212"/>
        <end position="222"/>
    </location>
</feature>
<comment type="caution">
    <text evidence="2">The sequence shown here is derived from an EMBL/GenBank/DDBJ whole genome shotgun (WGS) entry which is preliminary data.</text>
</comment>
<dbReference type="EMBL" id="BKCJ010539005">
    <property type="protein sequence ID" value="GFB03942.1"/>
    <property type="molecule type" value="Genomic_DNA"/>
</dbReference>
<evidence type="ECO:0000256" key="1">
    <source>
        <dbReference type="SAM" id="MobiDB-lite"/>
    </source>
</evidence>
<feature type="compositionally biased region" description="Basic and acidic residues" evidence="1">
    <location>
        <begin position="323"/>
        <end position="336"/>
    </location>
</feature>
<keyword evidence="2" id="KW-0695">RNA-directed DNA polymerase</keyword>
<gene>
    <name evidence="2" type="ORF">Tci_675913</name>
</gene>
<accession>A0A699KSR5</accession>
<name>A0A699KSR5_TANCI</name>